<accession>A0A8K0WZI3</accession>
<comment type="caution">
    <text evidence="1">The sequence shown here is derived from an EMBL/GenBank/DDBJ whole genome shotgun (WGS) entry which is preliminary data.</text>
</comment>
<sequence length="120" mass="12973">MLDIMKSETARVLATPPQETRLLLLLLGFLGSHIQVPASAVPSRSNAKDTSAGAERPVQNSTVFFLFYLQLPETAVIVIGCIRWSSSGLVCSGRLGQRRGRRCSWGGRCQEGREEAGAAL</sequence>
<gene>
    <name evidence="1" type="ORF">B0T11DRAFT_137150</name>
</gene>
<keyword evidence="2" id="KW-1185">Reference proteome</keyword>
<evidence type="ECO:0000313" key="2">
    <source>
        <dbReference type="Proteomes" id="UP000813385"/>
    </source>
</evidence>
<protein>
    <submittedName>
        <fullName evidence="1">Uncharacterized protein</fullName>
    </submittedName>
</protein>
<dbReference type="EMBL" id="JAGPXD010000006">
    <property type="protein sequence ID" value="KAH7350030.1"/>
    <property type="molecule type" value="Genomic_DNA"/>
</dbReference>
<proteinExistence type="predicted"/>
<dbReference type="AlphaFoldDB" id="A0A8K0WZI3"/>
<organism evidence="1 2">
    <name type="scientific">Plectosphaerella cucumerina</name>
    <dbReference type="NCBI Taxonomy" id="40658"/>
    <lineage>
        <taxon>Eukaryota</taxon>
        <taxon>Fungi</taxon>
        <taxon>Dikarya</taxon>
        <taxon>Ascomycota</taxon>
        <taxon>Pezizomycotina</taxon>
        <taxon>Sordariomycetes</taxon>
        <taxon>Hypocreomycetidae</taxon>
        <taxon>Glomerellales</taxon>
        <taxon>Plectosphaerellaceae</taxon>
        <taxon>Plectosphaerella</taxon>
    </lineage>
</organism>
<name>A0A8K0WZI3_9PEZI</name>
<reference evidence="1" key="1">
    <citation type="journal article" date="2021" name="Nat. Commun.">
        <title>Genetic determinants of endophytism in the Arabidopsis root mycobiome.</title>
        <authorList>
            <person name="Mesny F."/>
            <person name="Miyauchi S."/>
            <person name="Thiergart T."/>
            <person name="Pickel B."/>
            <person name="Atanasova L."/>
            <person name="Karlsson M."/>
            <person name="Huettel B."/>
            <person name="Barry K.W."/>
            <person name="Haridas S."/>
            <person name="Chen C."/>
            <person name="Bauer D."/>
            <person name="Andreopoulos W."/>
            <person name="Pangilinan J."/>
            <person name="LaButti K."/>
            <person name="Riley R."/>
            <person name="Lipzen A."/>
            <person name="Clum A."/>
            <person name="Drula E."/>
            <person name="Henrissat B."/>
            <person name="Kohler A."/>
            <person name="Grigoriev I.V."/>
            <person name="Martin F.M."/>
            <person name="Hacquard S."/>
        </authorList>
    </citation>
    <scope>NUCLEOTIDE SEQUENCE</scope>
    <source>
        <strain evidence="1">MPI-CAGE-AT-0016</strain>
    </source>
</reference>
<dbReference type="Proteomes" id="UP000813385">
    <property type="component" value="Unassembled WGS sequence"/>
</dbReference>
<evidence type="ECO:0000313" key="1">
    <source>
        <dbReference type="EMBL" id="KAH7350030.1"/>
    </source>
</evidence>